<dbReference type="HOGENOM" id="CLU_2826654_0_0_4"/>
<dbReference type="Proteomes" id="UP000005526">
    <property type="component" value="Unassembled WGS sequence"/>
</dbReference>
<name>E0NCQ6_NEIM3</name>
<evidence type="ECO:0000313" key="3">
    <source>
        <dbReference type="Proteomes" id="UP000005526"/>
    </source>
</evidence>
<dbReference type="AlphaFoldDB" id="E0NCQ6"/>
<evidence type="ECO:0000256" key="1">
    <source>
        <dbReference type="SAM" id="MobiDB-lite"/>
    </source>
</evidence>
<proteinExistence type="predicted"/>
<reference evidence="2 3" key="1">
    <citation type="submission" date="2010-07" db="EMBL/GenBank/DDBJ databases">
        <authorList>
            <person name="Muzny D."/>
            <person name="Qin X."/>
            <person name="Deng J."/>
            <person name="Jiang H."/>
            <person name="Liu Y."/>
            <person name="Qu J."/>
            <person name="Song X.-Z."/>
            <person name="Zhang L."/>
            <person name="Thornton R."/>
            <person name="Coyle M."/>
            <person name="Francisco L."/>
            <person name="Jackson L."/>
            <person name="Javaid M."/>
            <person name="Korchina V."/>
            <person name="Kovar C."/>
            <person name="Mata R."/>
            <person name="Mathew T."/>
            <person name="Ngo R."/>
            <person name="Nguyen L."/>
            <person name="Nguyen N."/>
            <person name="Okwuonu G."/>
            <person name="Ongeri F."/>
            <person name="Pham C."/>
            <person name="Simmons D."/>
            <person name="Wilczek-Boney K."/>
            <person name="Hale W."/>
            <person name="Jakkamsetti A."/>
            <person name="Pham P."/>
            <person name="Ruth R."/>
            <person name="San Lucas F."/>
            <person name="Warren J."/>
            <person name="Zhang J."/>
            <person name="Zhao Z."/>
            <person name="Zhou C."/>
            <person name="Zhu D."/>
            <person name="Lee S."/>
            <person name="Bess C."/>
            <person name="Blankenburg K."/>
            <person name="Forbes L."/>
            <person name="Fu Q."/>
            <person name="Gubbala S."/>
            <person name="Hirani K."/>
            <person name="Jayaseelan J.C."/>
            <person name="Lara F."/>
            <person name="Munidasa M."/>
            <person name="Palculict T."/>
            <person name="Patil S."/>
            <person name="Pu L.-L."/>
            <person name="Saada N."/>
            <person name="Tang L."/>
            <person name="Weissenberger G."/>
            <person name="Zhu Y."/>
            <person name="Hemphill L."/>
            <person name="Shang Y."/>
            <person name="Youmans B."/>
            <person name="Ayvaz T."/>
            <person name="Ross M."/>
            <person name="Santibanez J."/>
            <person name="Aqrawi P."/>
            <person name="Gross S."/>
            <person name="Joshi V."/>
            <person name="Fowler G."/>
            <person name="Nazareth L."/>
            <person name="Reid J."/>
            <person name="Worley K."/>
            <person name="Petrosino J."/>
            <person name="Highlander S."/>
            <person name="Gibbs R."/>
        </authorList>
    </citation>
    <scope>NUCLEOTIDE SEQUENCE [LARGE SCALE GENOMIC DNA]</scope>
    <source>
        <strain evidence="2 3">ATCC 13091</strain>
    </source>
</reference>
<evidence type="ECO:0000313" key="2">
    <source>
        <dbReference type="EMBL" id="EFM03325.1"/>
    </source>
</evidence>
<accession>E0NCQ6</accession>
<organism evidence="2 3">
    <name type="scientific">Neisseria meningitidis serogroup B (strain ATCC 13091 / M2091)</name>
    <dbReference type="NCBI Taxonomy" id="862513"/>
    <lineage>
        <taxon>Bacteria</taxon>
        <taxon>Pseudomonadati</taxon>
        <taxon>Pseudomonadota</taxon>
        <taxon>Betaproteobacteria</taxon>
        <taxon>Neisseriales</taxon>
        <taxon>Neisseriaceae</taxon>
        <taxon>Neisseria</taxon>
    </lineage>
</organism>
<comment type="caution">
    <text evidence="2">The sequence shown here is derived from an EMBL/GenBank/DDBJ whole genome shotgun (WGS) entry which is preliminary data.</text>
</comment>
<gene>
    <name evidence="2" type="ORF">HMPREF0602_2288</name>
</gene>
<protein>
    <submittedName>
        <fullName evidence="2">Uncharacterized protein</fullName>
    </submittedName>
</protein>
<dbReference type="EMBL" id="AEEF01000116">
    <property type="protein sequence ID" value="EFM03325.1"/>
    <property type="molecule type" value="Genomic_DNA"/>
</dbReference>
<sequence>MTKGGGNDGNGEVSDGIVHPPPSFPRRRESRPSGGGNIQRLSESLEVLDSRFHGNDGMLWESRPLGGGNIQRLSESLRF</sequence>
<feature type="region of interest" description="Disordered" evidence="1">
    <location>
        <begin position="1"/>
        <end position="41"/>
    </location>
</feature>